<comment type="caution">
    <text evidence="1">The sequence shown here is derived from an EMBL/GenBank/DDBJ whole genome shotgun (WGS) entry which is preliminary data.</text>
</comment>
<dbReference type="Proteomes" id="UP001445335">
    <property type="component" value="Unassembled WGS sequence"/>
</dbReference>
<protein>
    <submittedName>
        <fullName evidence="1">Uncharacterized protein</fullName>
    </submittedName>
</protein>
<evidence type="ECO:0000313" key="1">
    <source>
        <dbReference type="EMBL" id="KAK9839861.1"/>
    </source>
</evidence>
<name>A0AAW1S369_9CHLO</name>
<sequence>MAGPSAQPFDFQAAKARVIRATEATMPVQVKRFLATPSFDALALALAQHAAARFEAAALAEALERAERLRMEGLRPGAALLRFRRYADHQATTIFEALFQAVVAVAVEAMPQQAASLQATAGELLLTSHFNLHARR</sequence>
<reference evidence="1 2" key="1">
    <citation type="journal article" date="2024" name="Nat. Commun.">
        <title>Phylogenomics reveals the evolutionary origins of lichenization in chlorophyte algae.</title>
        <authorList>
            <person name="Puginier C."/>
            <person name="Libourel C."/>
            <person name="Otte J."/>
            <person name="Skaloud P."/>
            <person name="Haon M."/>
            <person name="Grisel S."/>
            <person name="Petersen M."/>
            <person name="Berrin J.G."/>
            <person name="Delaux P.M."/>
            <person name="Dal Grande F."/>
            <person name="Keller J."/>
        </authorList>
    </citation>
    <scope>NUCLEOTIDE SEQUENCE [LARGE SCALE GENOMIC DNA]</scope>
    <source>
        <strain evidence="1 2">SAG 245.80</strain>
    </source>
</reference>
<proteinExistence type="predicted"/>
<dbReference type="AlphaFoldDB" id="A0AAW1S369"/>
<gene>
    <name evidence="1" type="ORF">WJX81_007129</name>
</gene>
<dbReference type="EMBL" id="JALJOU010000014">
    <property type="protein sequence ID" value="KAK9839861.1"/>
    <property type="molecule type" value="Genomic_DNA"/>
</dbReference>
<organism evidence="1 2">
    <name type="scientific">Elliptochloris bilobata</name>
    <dbReference type="NCBI Taxonomy" id="381761"/>
    <lineage>
        <taxon>Eukaryota</taxon>
        <taxon>Viridiplantae</taxon>
        <taxon>Chlorophyta</taxon>
        <taxon>core chlorophytes</taxon>
        <taxon>Trebouxiophyceae</taxon>
        <taxon>Trebouxiophyceae incertae sedis</taxon>
        <taxon>Elliptochloris clade</taxon>
        <taxon>Elliptochloris</taxon>
    </lineage>
</organism>
<accession>A0AAW1S369</accession>
<keyword evidence="2" id="KW-1185">Reference proteome</keyword>
<evidence type="ECO:0000313" key="2">
    <source>
        <dbReference type="Proteomes" id="UP001445335"/>
    </source>
</evidence>